<gene>
    <name evidence="2" type="ORF">SAMN04489711_104133</name>
</gene>
<dbReference type="SUPFAM" id="SSF53756">
    <property type="entry name" value="UDP-Glycosyltransferase/glycogen phosphorylase"/>
    <property type="match status" value="1"/>
</dbReference>
<keyword evidence="2" id="KW-0808">Transferase</keyword>
<dbReference type="GO" id="GO:0016740">
    <property type="term" value="F:transferase activity"/>
    <property type="evidence" value="ECO:0007669"/>
    <property type="project" value="UniProtKB-KW"/>
</dbReference>
<dbReference type="OrthoDB" id="433681at2"/>
<dbReference type="EMBL" id="FONX01000004">
    <property type="protein sequence ID" value="SFE68543.1"/>
    <property type="molecule type" value="Genomic_DNA"/>
</dbReference>
<dbReference type="RefSeq" id="WP_092939076.1">
    <property type="nucleotide sequence ID" value="NZ_FONX01000004.1"/>
</dbReference>
<protein>
    <submittedName>
        <fullName evidence="2">Glycosyltransferase involved in cell wall bisynthesis</fullName>
    </submittedName>
</protein>
<evidence type="ECO:0000313" key="2">
    <source>
        <dbReference type="EMBL" id="SFE68543.1"/>
    </source>
</evidence>
<keyword evidence="1" id="KW-1133">Transmembrane helix</keyword>
<proteinExistence type="predicted"/>
<feature type="transmembrane region" description="Helical" evidence="1">
    <location>
        <begin position="77"/>
        <end position="96"/>
    </location>
</feature>
<dbReference type="Gene3D" id="3.40.50.2000">
    <property type="entry name" value="Glycogen Phosphorylase B"/>
    <property type="match status" value="1"/>
</dbReference>
<sequence length="369" mass="41541">MSAARKKTIAFIYHGSSGVPGGYSAKFIDGLANYAQVHAFVNCGYIYKHENSAIRIHKIFFPITDDLMTRKTLLRRVIRFFEFFAGYIITAFWLAAIRADQVIYSPITNFIITRRFVTTAKKISKKLAIVVHDSQSHYEIAEKNRDAIYLMADTLIVHNQHSLDALRSRLPVTGYALSVPFPWSLQQLPVRYAAGRANVLLIGHVRPSKGIDFLLEAFPQYRSAGGVLELAVTGSMPFEASRRIEKVADRVIDTTLDDQDFLDEIASSRFLILPYKPGYANSSVHYCAAIHCATPFICSNIKLFDSFENGIDCIKFEYGDIPSFISALLMAEKLDESARREMSDNALKKIRQDMKGFDAKIGKLLVDRG</sequence>
<keyword evidence="1" id="KW-0812">Transmembrane</keyword>
<evidence type="ECO:0000313" key="3">
    <source>
        <dbReference type="Proteomes" id="UP000199119"/>
    </source>
</evidence>
<dbReference type="STRING" id="1177982.SAMN04489711_104133"/>
<keyword evidence="1" id="KW-0472">Membrane</keyword>
<dbReference type="Proteomes" id="UP000199119">
    <property type="component" value="Unassembled WGS sequence"/>
</dbReference>
<accession>A0A1I2CL76</accession>
<name>A0A1I2CL76_9BURK</name>
<organism evidence="2 3">
    <name type="scientific">Paracidovorax wautersii</name>
    <dbReference type="NCBI Taxonomy" id="1177982"/>
    <lineage>
        <taxon>Bacteria</taxon>
        <taxon>Pseudomonadati</taxon>
        <taxon>Pseudomonadota</taxon>
        <taxon>Betaproteobacteria</taxon>
        <taxon>Burkholderiales</taxon>
        <taxon>Comamonadaceae</taxon>
        <taxon>Paracidovorax</taxon>
    </lineage>
</organism>
<evidence type="ECO:0000256" key="1">
    <source>
        <dbReference type="SAM" id="Phobius"/>
    </source>
</evidence>
<dbReference type="AlphaFoldDB" id="A0A1I2CL76"/>
<dbReference type="Pfam" id="PF13692">
    <property type="entry name" value="Glyco_trans_1_4"/>
    <property type="match status" value="1"/>
</dbReference>
<keyword evidence="3" id="KW-1185">Reference proteome</keyword>
<reference evidence="3" key="1">
    <citation type="submission" date="2016-10" db="EMBL/GenBank/DDBJ databases">
        <authorList>
            <person name="Varghese N."/>
            <person name="Submissions S."/>
        </authorList>
    </citation>
    <scope>NUCLEOTIDE SEQUENCE [LARGE SCALE GENOMIC DNA]</scope>
    <source>
        <strain evidence="3">DSM 27981</strain>
    </source>
</reference>